<dbReference type="Proteomes" id="UP000195521">
    <property type="component" value="Unassembled WGS sequence"/>
</dbReference>
<keyword evidence="1" id="KW-1133">Transmembrane helix</keyword>
<dbReference type="GeneID" id="39745192"/>
<proteinExistence type="predicted"/>
<organism evidence="2 3">
    <name type="scientific">Plasmodium gonderi</name>
    <dbReference type="NCBI Taxonomy" id="77519"/>
    <lineage>
        <taxon>Eukaryota</taxon>
        <taxon>Sar</taxon>
        <taxon>Alveolata</taxon>
        <taxon>Apicomplexa</taxon>
        <taxon>Aconoidasida</taxon>
        <taxon>Haemosporida</taxon>
        <taxon>Plasmodiidae</taxon>
        <taxon>Plasmodium</taxon>
        <taxon>Plasmodium (Plasmodium)</taxon>
    </lineage>
</organism>
<name>A0A1Y1JX45_PLAGO</name>
<keyword evidence="1" id="KW-0812">Transmembrane</keyword>
<gene>
    <name evidence="2" type="ORF">PGO_002695</name>
</gene>
<feature type="transmembrane region" description="Helical" evidence="1">
    <location>
        <begin position="226"/>
        <end position="245"/>
    </location>
</feature>
<evidence type="ECO:0000313" key="3">
    <source>
        <dbReference type="Proteomes" id="UP000195521"/>
    </source>
</evidence>
<reference evidence="3" key="1">
    <citation type="submission" date="2017-04" db="EMBL/GenBank/DDBJ databases">
        <title>Plasmodium gonderi genome.</title>
        <authorList>
            <person name="Arisue N."/>
            <person name="Honma H."/>
            <person name="Kawai S."/>
            <person name="Tougan T."/>
            <person name="Tanabe K."/>
            <person name="Horii T."/>
        </authorList>
    </citation>
    <scope>NUCLEOTIDE SEQUENCE [LARGE SCALE GENOMIC DNA]</scope>
    <source>
        <strain evidence="3">ATCC 30045</strain>
    </source>
</reference>
<keyword evidence="3" id="KW-1185">Reference proteome</keyword>
<dbReference type="EMBL" id="BDQF01000292">
    <property type="protein sequence ID" value="GAW84384.1"/>
    <property type="molecule type" value="Genomic_DNA"/>
</dbReference>
<evidence type="ECO:0000313" key="2">
    <source>
        <dbReference type="EMBL" id="GAW84384.1"/>
    </source>
</evidence>
<comment type="caution">
    <text evidence="2">The sequence shown here is derived from an EMBL/GenBank/DDBJ whole genome shotgun (WGS) entry which is preliminary data.</text>
</comment>
<keyword evidence="1" id="KW-0472">Membrane</keyword>
<dbReference type="OrthoDB" id="381216at2759"/>
<accession>A0A1Y1JX45</accession>
<protein>
    <submittedName>
        <fullName evidence="2">Variable surface protein</fullName>
    </submittedName>
</protein>
<sequence length="302" mass="35825">MTTQPIVTENYDFKDIFPTCVNDFHTHTTNSTTNVESKIGNTCSVNVKSLNFDEYYRYFFVSNCKQLLLYLNYIKNKNSTTEISRGCKYFNYRLKYLLNIYNCPEKSTVKAYNKMIIKENENIYYNISNICELYIKDISDDIFQNFEKLNDLYNAFILQSEKCPKNSTCFTKYTNYSKNCENLNNNSYCQVLNSFKLLYIQDTVNEHIHKEASEFTESSSLIHIRAAFLTITFTIFALSLIIFIFHKNTSYRSYLQKLLVKIRRFINKKDEEYLIFLDSLESPYKPSIDKDYTIEYSSVHYS</sequence>
<evidence type="ECO:0000256" key="1">
    <source>
        <dbReference type="SAM" id="Phobius"/>
    </source>
</evidence>
<dbReference type="RefSeq" id="XP_028546973.1">
    <property type="nucleotide sequence ID" value="XM_028691172.1"/>
</dbReference>
<dbReference type="AlphaFoldDB" id="A0A1Y1JX45"/>